<accession>A0A7J7M6X6</accession>
<evidence type="ECO:0000313" key="5">
    <source>
        <dbReference type="EMBL" id="KAF6150627.1"/>
    </source>
</evidence>
<keyword evidence="6" id="KW-1185">Reference proteome</keyword>
<sequence length="385" mass="43716">MAGNMKEIGAFAITPHKVSVCILLQAFVAPTEGSVPYPFSSASEHNRFGLFLISLTKSCDNILEPKLDELMNYTREVTGILSDMISEQLTRGLSSMASPDDLFALFSSLRGTLGPPDMSAMVDNQILLDSYSHLGMYLRRCLLAFNLLKFEGVCHLLTNIGTYCKESFCPTDEFHEDGSSIDLDETFEFEDIDSLRLGENVNEINTSRTRSNKSSMFHIHAPSTLLGLLEVGRQFAWTTRVEEFRDPKGDGCGYVRQVVMEVWKESLLEVIKDIQVSPGIKCNEDSGQGNEMVSFPNDASRANDHDGGMFLRTNWQVQGYLIEQADLIEKHASLFPMNDFESVLKQLQRLAPELHRVHYLRYLNNLYHEDYPFALENLYCYFDYR</sequence>
<dbReference type="PANTHER" id="PTHR12830">
    <property type="entry name" value="ANAPHASE-PROMOTING COMPLEX SUBUNIT 5"/>
    <property type="match status" value="1"/>
</dbReference>
<organism evidence="5 6">
    <name type="scientific">Kingdonia uniflora</name>
    <dbReference type="NCBI Taxonomy" id="39325"/>
    <lineage>
        <taxon>Eukaryota</taxon>
        <taxon>Viridiplantae</taxon>
        <taxon>Streptophyta</taxon>
        <taxon>Embryophyta</taxon>
        <taxon>Tracheophyta</taxon>
        <taxon>Spermatophyta</taxon>
        <taxon>Magnoliopsida</taxon>
        <taxon>Ranunculales</taxon>
        <taxon>Circaeasteraceae</taxon>
        <taxon>Kingdonia</taxon>
    </lineage>
</organism>
<dbReference type="CDD" id="cd16270">
    <property type="entry name" value="Apc5_N"/>
    <property type="match status" value="1"/>
</dbReference>
<proteinExistence type="predicted"/>
<dbReference type="PANTHER" id="PTHR12830:SF9">
    <property type="entry name" value="ANAPHASE-PROMOTING COMPLEX SUBUNIT 5"/>
    <property type="match status" value="1"/>
</dbReference>
<evidence type="ECO:0000313" key="6">
    <source>
        <dbReference type="Proteomes" id="UP000541444"/>
    </source>
</evidence>
<dbReference type="GO" id="GO:0070979">
    <property type="term" value="P:protein K11-linked ubiquitination"/>
    <property type="evidence" value="ECO:0007669"/>
    <property type="project" value="TreeGrafter"/>
</dbReference>
<evidence type="ECO:0008006" key="7">
    <source>
        <dbReference type="Google" id="ProtNLM"/>
    </source>
</evidence>
<dbReference type="OrthoDB" id="2504561at2759"/>
<evidence type="ECO:0000256" key="2">
    <source>
        <dbReference type="ARBA" id="ARBA00022776"/>
    </source>
</evidence>
<keyword evidence="4" id="KW-0131">Cell cycle</keyword>
<dbReference type="GO" id="GO:0051301">
    <property type="term" value="P:cell division"/>
    <property type="evidence" value="ECO:0007669"/>
    <property type="project" value="UniProtKB-KW"/>
</dbReference>
<name>A0A7J7M6X6_9MAGN</name>
<evidence type="ECO:0000256" key="3">
    <source>
        <dbReference type="ARBA" id="ARBA00022786"/>
    </source>
</evidence>
<keyword evidence="3" id="KW-0833">Ubl conjugation pathway</keyword>
<protein>
    <recommendedName>
        <fullName evidence="7">Anaphase-promoting complex subunit 5</fullName>
    </recommendedName>
</protein>
<reference evidence="5 6" key="1">
    <citation type="journal article" date="2020" name="IScience">
        <title>Genome Sequencing of the Endangered Kingdonia uniflora (Circaeasteraceae, Ranunculales) Reveals Potential Mechanisms of Evolutionary Specialization.</title>
        <authorList>
            <person name="Sun Y."/>
            <person name="Deng T."/>
            <person name="Zhang A."/>
            <person name="Moore M.J."/>
            <person name="Landis J.B."/>
            <person name="Lin N."/>
            <person name="Zhang H."/>
            <person name="Zhang X."/>
            <person name="Huang J."/>
            <person name="Zhang X."/>
            <person name="Sun H."/>
            <person name="Wang H."/>
        </authorList>
    </citation>
    <scope>NUCLEOTIDE SEQUENCE [LARGE SCALE GENOMIC DNA]</scope>
    <source>
        <strain evidence="5">TB1705</strain>
        <tissue evidence="5">Leaf</tissue>
    </source>
</reference>
<dbReference type="Proteomes" id="UP000541444">
    <property type="component" value="Unassembled WGS sequence"/>
</dbReference>
<dbReference type="GO" id="GO:0045842">
    <property type="term" value="P:positive regulation of mitotic metaphase/anaphase transition"/>
    <property type="evidence" value="ECO:0007669"/>
    <property type="project" value="TreeGrafter"/>
</dbReference>
<keyword evidence="2" id="KW-0498">Mitosis</keyword>
<dbReference type="GO" id="GO:0031145">
    <property type="term" value="P:anaphase-promoting complex-dependent catabolic process"/>
    <property type="evidence" value="ECO:0007669"/>
    <property type="project" value="TreeGrafter"/>
</dbReference>
<dbReference type="AlphaFoldDB" id="A0A7J7M6X6"/>
<dbReference type="EMBL" id="JACGCM010001727">
    <property type="protein sequence ID" value="KAF6150627.1"/>
    <property type="molecule type" value="Genomic_DNA"/>
</dbReference>
<gene>
    <name evidence="5" type="ORF">GIB67_022239</name>
</gene>
<dbReference type="InterPro" id="IPR037679">
    <property type="entry name" value="Apc5"/>
</dbReference>
<comment type="caution">
    <text evidence="5">The sequence shown here is derived from an EMBL/GenBank/DDBJ whole genome shotgun (WGS) entry which is preliminary data.</text>
</comment>
<evidence type="ECO:0000256" key="1">
    <source>
        <dbReference type="ARBA" id="ARBA00022618"/>
    </source>
</evidence>
<keyword evidence="1" id="KW-0132">Cell division</keyword>
<dbReference type="GO" id="GO:0005680">
    <property type="term" value="C:anaphase-promoting complex"/>
    <property type="evidence" value="ECO:0007669"/>
    <property type="project" value="InterPro"/>
</dbReference>
<evidence type="ECO:0000256" key="4">
    <source>
        <dbReference type="ARBA" id="ARBA00023306"/>
    </source>
</evidence>